<protein>
    <submittedName>
        <fullName evidence="1">Uncharacterized protein</fullName>
    </submittedName>
</protein>
<comment type="caution">
    <text evidence="1">The sequence shown here is derived from an EMBL/GenBank/DDBJ whole genome shotgun (WGS) entry which is preliminary data.</text>
</comment>
<organism evidence="1 2">
    <name type="scientific">Rhizoctonia solani</name>
    <dbReference type="NCBI Taxonomy" id="456999"/>
    <lineage>
        <taxon>Eukaryota</taxon>
        <taxon>Fungi</taxon>
        <taxon>Dikarya</taxon>
        <taxon>Basidiomycota</taxon>
        <taxon>Agaricomycotina</taxon>
        <taxon>Agaricomycetes</taxon>
        <taxon>Cantharellales</taxon>
        <taxon>Ceratobasidiaceae</taxon>
        <taxon>Rhizoctonia</taxon>
    </lineage>
</organism>
<sequence length="83" mass="9516">MVGTLVAPNLRAQSSAAMRWSRVKGIRGILNNISVYRLPGFWKEVFDWGSEEKILEWLRLGLSMLPVSSLFESMWGLFSQNKQ</sequence>
<dbReference type="AlphaFoldDB" id="A0A8H3B5Z2"/>
<dbReference type="Proteomes" id="UP000663841">
    <property type="component" value="Unassembled WGS sequence"/>
</dbReference>
<proteinExistence type="predicted"/>
<dbReference type="EMBL" id="CAJMWW010000125">
    <property type="protein sequence ID" value="CAE6448538.1"/>
    <property type="molecule type" value="Genomic_DNA"/>
</dbReference>
<reference evidence="1" key="1">
    <citation type="submission" date="2021-01" db="EMBL/GenBank/DDBJ databases">
        <authorList>
            <person name="Kaushik A."/>
        </authorList>
    </citation>
    <scope>NUCLEOTIDE SEQUENCE</scope>
    <source>
        <strain evidence="1">AG3-T5</strain>
    </source>
</reference>
<gene>
    <name evidence="1" type="ORF">RDB_LOCUS118763</name>
</gene>
<evidence type="ECO:0000313" key="1">
    <source>
        <dbReference type="EMBL" id="CAE6448538.1"/>
    </source>
</evidence>
<accession>A0A8H3B5Z2</accession>
<name>A0A8H3B5Z2_9AGAM</name>
<evidence type="ECO:0000313" key="2">
    <source>
        <dbReference type="Proteomes" id="UP000663841"/>
    </source>
</evidence>